<sequence length="150" mass="16020">MPVQECLVRCEAAGELGVCLRVVDHDVAFGPGKRGGQGLRHDSRKLLPRAHAVIDLAFADELLGGDGRAVEVGEPRIGPLEATEGLAQPLNVPVQLGRRELRGVSGEVETLARVGQFDVGVHGERMRVRGGFPAAKELGHVGLECVHQLR</sequence>
<keyword evidence="2" id="KW-1185">Reference proteome</keyword>
<proteinExistence type="predicted"/>
<dbReference type="AlphaFoldDB" id="A0A1Q2HT80"/>
<organism evidence="1 2">
    <name type="scientific">Corynebacterium glaucum</name>
    <dbReference type="NCBI Taxonomy" id="187491"/>
    <lineage>
        <taxon>Bacteria</taxon>
        <taxon>Bacillati</taxon>
        <taxon>Actinomycetota</taxon>
        <taxon>Actinomycetes</taxon>
        <taxon>Mycobacteriales</taxon>
        <taxon>Corynebacteriaceae</taxon>
        <taxon>Corynebacterium</taxon>
    </lineage>
</organism>
<accession>A0A1Q2HT80</accession>
<dbReference type="KEGG" id="cgv:CGLAU_00215"/>
<reference evidence="1 2" key="1">
    <citation type="submission" date="2016-12" db="EMBL/GenBank/DDBJ databases">
        <authorList>
            <person name="Song W.-J."/>
            <person name="Kurnit D.M."/>
        </authorList>
    </citation>
    <scope>NUCLEOTIDE SEQUENCE [LARGE SCALE GENOMIC DNA]</scope>
    <source>
        <strain evidence="1 2">DSM 30827</strain>
    </source>
</reference>
<evidence type="ECO:0000313" key="2">
    <source>
        <dbReference type="Proteomes" id="UP000217209"/>
    </source>
</evidence>
<protein>
    <submittedName>
        <fullName evidence="1">Uncharacterized protein</fullName>
    </submittedName>
</protein>
<gene>
    <name evidence="1" type="ORF">CGLAU_00215</name>
</gene>
<name>A0A1Q2HT80_9CORY</name>
<evidence type="ECO:0000313" key="1">
    <source>
        <dbReference type="EMBL" id="AQQ14048.1"/>
    </source>
</evidence>
<dbReference type="EMBL" id="CP019688">
    <property type="protein sequence ID" value="AQQ14048.1"/>
    <property type="molecule type" value="Genomic_DNA"/>
</dbReference>
<dbReference type="Proteomes" id="UP000217209">
    <property type="component" value="Chromosome"/>
</dbReference>